<evidence type="ECO:0000256" key="5">
    <source>
        <dbReference type="HAMAP-Rule" id="MF_00235"/>
    </source>
</evidence>
<dbReference type="FunFam" id="3.40.50.300:FF:000106">
    <property type="entry name" value="Adenylate kinase mitochondrial"/>
    <property type="match status" value="1"/>
</dbReference>
<comment type="function">
    <text evidence="5">Catalyzes the reversible transfer of the terminal phosphate group between ATP and AMP. Plays an important role in cellular energy homeostasis and in adenine nucleotide metabolism.</text>
</comment>
<sequence>MTIVLLGPPGSGKGTHGKKLSECLGVPTVSTGDILRQAIQEGTALGKSAEEYVKSGRLVTDEIVLGLVETRLGRKDAARGFILDGFPRTVAQAEGLKGILGDRTLDRVLNLVVPTEVVVNRLKDRWTCTQCGAIYNTSTAPPRVAGKCDKCGGALQQRADDQPETVRKRLEVYARETAPLVSYYEREGVLRNVDASGPAADVYAAIQRAIGKAA</sequence>
<dbReference type="HAMAP" id="MF_00235">
    <property type="entry name" value="Adenylate_kinase_Adk"/>
    <property type="match status" value="1"/>
</dbReference>
<dbReference type="NCBIfam" id="NF011100">
    <property type="entry name" value="PRK14527.1"/>
    <property type="match status" value="1"/>
</dbReference>
<dbReference type="EMBL" id="VBOV01000034">
    <property type="protein sequence ID" value="TMQ61332.1"/>
    <property type="molecule type" value="Genomic_DNA"/>
</dbReference>
<dbReference type="InterPro" id="IPR006259">
    <property type="entry name" value="Adenyl_kin_sub"/>
</dbReference>
<feature type="binding site" evidence="5">
    <location>
        <begin position="10"/>
        <end position="15"/>
    </location>
    <ligand>
        <name>ATP</name>
        <dbReference type="ChEBI" id="CHEBI:30616"/>
    </ligand>
</feature>
<dbReference type="Pfam" id="PF00406">
    <property type="entry name" value="ADK"/>
    <property type="match status" value="1"/>
</dbReference>
<dbReference type="GO" id="GO:0005524">
    <property type="term" value="F:ATP binding"/>
    <property type="evidence" value="ECO:0007669"/>
    <property type="project" value="UniProtKB-UniRule"/>
</dbReference>
<dbReference type="InterPro" id="IPR007862">
    <property type="entry name" value="Adenylate_kinase_lid-dom"/>
</dbReference>
<dbReference type="EMBL" id="VBOR01000033">
    <property type="protein sequence ID" value="TMQ50508.1"/>
    <property type="molecule type" value="Genomic_DNA"/>
</dbReference>
<comment type="caution">
    <text evidence="9">The sequence shown here is derived from an EMBL/GenBank/DDBJ whole genome shotgun (WGS) entry which is preliminary data.</text>
</comment>
<feature type="binding site" evidence="5">
    <location>
        <position position="151"/>
    </location>
    <ligand>
        <name>Zn(2+)</name>
        <dbReference type="ChEBI" id="CHEBI:29105"/>
        <note>structural</note>
    </ligand>
</feature>
<feature type="region of interest" description="NMP" evidence="5">
    <location>
        <begin position="30"/>
        <end position="59"/>
    </location>
</feature>
<organism evidence="9 11">
    <name type="scientific">Eiseniibacteriota bacterium</name>
    <dbReference type="NCBI Taxonomy" id="2212470"/>
    <lineage>
        <taxon>Bacteria</taxon>
        <taxon>Candidatus Eiseniibacteriota</taxon>
    </lineage>
</organism>
<evidence type="ECO:0000256" key="2">
    <source>
        <dbReference type="ARBA" id="ARBA00022727"/>
    </source>
</evidence>
<dbReference type="SUPFAM" id="SSF52540">
    <property type="entry name" value="P-loop containing nucleoside triphosphate hydrolases"/>
    <property type="match status" value="1"/>
</dbReference>
<feature type="binding site" evidence="5">
    <location>
        <position position="31"/>
    </location>
    <ligand>
        <name>AMP</name>
        <dbReference type="ChEBI" id="CHEBI:456215"/>
    </ligand>
</feature>
<dbReference type="GO" id="GO:0004017">
    <property type="term" value="F:AMP kinase activity"/>
    <property type="evidence" value="ECO:0007669"/>
    <property type="project" value="UniProtKB-UniRule"/>
</dbReference>
<gene>
    <name evidence="5" type="primary">adk</name>
    <name evidence="9" type="ORF">E6K71_02450</name>
    <name evidence="10" type="ORF">E6K75_01485</name>
</gene>
<dbReference type="InterPro" id="IPR000850">
    <property type="entry name" value="Adenylat/UMP-CMP_kin"/>
</dbReference>
<keyword evidence="5" id="KW-0963">Cytoplasm</keyword>
<dbReference type="NCBIfam" id="NF001380">
    <property type="entry name" value="PRK00279.1-2"/>
    <property type="match status" value="1"/>
</dbReference>
<feature type="binding site" evidence="5">
    <location>
        <position position="197"/>
    </location>
    <ligand>
        <name>ATP</name>
        <dbReference type="ChEBI" id="CHEBI:30616"/>
    </ligand>
</feature>
<evidence type="ECO:0000256" key="7">
    <source>
        <dbReference type="RuleBase" id="RU003331"/>
    </source>
</evidence>
<feature type="binding site" evidence="5">
    <location>
        <position position="125"/>
    </location>
    <ligand>
        <name>ATP</name>
        <dbReference type="ChEBI" id="CHEBI:30616"/>
    </ligand>
</feature>
<dbReference type="GO" id="GO:0008270">
    <property type="term" value="F:zinc ion binding"/>
    <property type="evidence" value="ECO:0007669"/>
    <property type="project" value="UniProtKB-UniRule"/>
</dbReference>
<proteinExistence type="inferred from homology"/>
<accession>A0A538SGL3</accession>
<dbReference type="InterPro" id="IPR027417">
    <property type="entry name" value="P-loop_NTPase"/>
</dbReference>
<dbReference type="AlphaFoldDB" id="A0A538SGL3"/>
<evidence type="ECO:0000259" key="8">
    <source>
        <dbReference type="Pfam" id="PF05191"/>
    </source>
</evidence>
<feature type="binding site" evidence="5">
    <location>
        <begin position="57"/>
        <end position="59"/>
    </location>
    <ligand>
        <name>AMP</name>
        <dbReference type="ChEBI" id="CHEBI:456215"/>
    </ligand>
</feature>
<keyword evidence="4 5" id="KW-0418">Kinase</keyword>
<dbReference type="GO" id="GO:0005737">
    <property type="term" value="C:cytoplasm"/>
    <property type="evidence" value="ECO:0007669"/>
    <property type="project" value="UniProtKB-SubCell"/>
</dbReference>
<comment type="subunit">
    <text evidence="5 7">Monomer.</text>
</comment>
<protein>
    <recommendedName>
        <fullName evidence="5 7">Adenylate kinase</fullName>
        <shortName evidence="5">AK</shortName>
        <ecNumber evidence="5 7">2.7.4.3</ecNumber>
    </recommendedName>
    <alternativeName>
        <fullName evidence="5">ATP-AMP transphosphorylase</fullName>
    </alternativeName>
    <alternativeName>
        <fullName evidence="5">ATP:AMP phosphotransferase</fullName>
    </alternativeName>
    <alternativeName>
        <fullName evidence="5">Adenylate monophosphate kinase</fullName>
    </alternativeName>
</protein>
<feature type="binding site" evidence="5">
    <location>
        <position position="169"/>
    </location>
    <ligand>
        <name>AMP</name>
        <dbReference type="ChEBI" id="CHEBI:456215"/>
    </ligand>
</feature>
<keyword evidence="2 5" id="KW-0545">Nucleotide biosynthesis</keyword>
<keyword evidence="5" id="KW-0479">Metal-binding</keyword>
<feature type="binding site" evidence="5">
    <location>
        <position position="148"/>
    </location>
    <ligand>
        <name>Zn(2+)</name>
        <dbReference type="ChEBI" id="CHEBI:29105"/>
        <note>structural</note>
    </ligand>
</feature>
<dbReference type="Proteomes" id="UP000320913">
    <property type="component" value="Unassembled WGS sequence"/>
</dbReference>
<comment type="pathway">
    <text evidence="5">Purine metabolism; AMP biosynthesis via salvage pathway; AMP from ADP: step 1/1.</text>
</comment>
<feature type="binding site" evidence="5">
    <location>
        <position position="131"/>
    </location>
    <ligand>
        <name>Zn(2+)</name>
        <dbReference type="ChEBI" id="CHEBI:29105"/>
        <note>structural</note>
    </ligand>
</feature>
<feature type="binding site" evidence="5">
    <location>
        <begin position="134"/>
        <end position="135"/>
    </location>
    <ligand>
        <name>ATP</name>
        <dbReference type="ChEBI" id="CHEBI:30616"/>
    </ligand>
</feature>
<dbReference type="EC" id="2.7.4.3" evidence="5 7"/>
<name>A0A538SGL3_UNCEI</name>
<dbReference type="Gene3D" id="3.40.50.300">
    <property type="entry name" value="P-loop containing nucleotide triphosphate hydrolases"/>
    <property type="match status" value="1"/>
</dbReference>
<keyword evidence="3 5" id="KW-0547">Nucleotide-binding</keyword>
<feature type="binding site" evidence="5">
    <location>
        <position position="128"/>
    </location>
    <ligand>
        <name>Zn(2+)</name>
        <dbReference type="ChEBI" id="CHEBI:29105"/>
        <note>structural</note>
    </ligand>
</feature>
<comment type="catalytic activity">
    <reaction evidence="5 7">
        <text>AMP + ATP = 2 ADP</text>
        <dbReference type="Rhea" id="RHEA:12973"/>
        <dbReference type="ChEBI" id="CHEBI:30616"/>
        <dbReference type="ChEBI" id="CHEBI:456215"/>
        <dbReference type="ChEBI" id="CHEBI:456216"/>
        <dbReference type="EC" id="2.7.4.3"/>
    </reaction>
</comment>
<dbReference type="NCBIfam" id="NF001381">
    <property type="entry name" value="PRK00279.1-3"/>
    <property type="match status" value="1"/>
</dbReference>
<dbReference type="UniPathway" id="UPA00588">
    <property type="reaction ID" value="UER00649"/>
</dbReference>
<comment type="domain">
    <text evidence="5">Consists of three domains, a large central CORE domain and two small peripheral domains, NMPbind and LID, which undergo movements during catalysis. The LID domain closes over the site of phosphoryl transfer upon ATP binding. Assembling and dissambling the active center during each catalytic cycle provides an effective means to prevent ATP hydrolysis. Some bacteria have evolved a zinc-coordinating structure that stabilizes the LID domain.</text>
</comment>
<feature type="region of interest" description="LID" evidence="5">
    <location>
        <begin position="124"/>
        <end position="161"/>
    </location>
</feature>
<dbReference type="PROSITE" id="PS00113">
    <property type="entry name" value="ADENYLATE_KINASE"/>
    <property type="match status" value="1"/>
</dbReference>
<dbReference type="GO" id="GO:0044209">
    <property type="term" value="P:AMP salvage"/>
    <property type="evidence" value="ECO:0007669"/>
    <property type="project" value="UniProtKB-UniRule"/>
</dbReference>
<dbReference type="InterPro" id="IPR033690">
    <property type="entry name" value="Adenylat_kinase_CS"/>
</dbReference>
<dbReference type="PRINTS" id="PR00094">
    <property type="entry name" value="ADENYLTKNASE"/>
</dbReference>
<evidence type="ECO:0000313" key="11">
    <source>
        <dbReference type="Proteomes" id="UP000316292"/>
    </source>
</evidence>
<keyword evidence="5" id="KW-0862">Zinc</keyword>
<evidence type="ECO:0000256" key="1">
    <source>
        <dbReference type="ARBA" id="ARBA00022679"/>
    </source>
</evidence>
<comment type="subcellular location">
    <subcellularLocation>
        <location evidence="5 7">Cytoplasm</location>
    </subcellularLocation>
</comment>
<evidence type="ECO:0000313" key="10">
    <source>
        <dbReference type="EMBL" id="TMQ61332.1"/>
    </source>
</evidence>
<dbReference type="Proteomes" id="UP000316292">
    <property type="component" value="Unassembled WGS sequence"/>
</dbReference>
<evidence type="ECO:0000313" key="12">
    <source>
        <dbReference type="Proteomes" id="UP000320913"/>
    </source>
</evidence>
<reference evidence="11 12" key="1">
    <citation type="journal article" date="2019" name="Nat. Microbiol.">
        <title>Mediterranean grassland soil C-N compound turnover is dependent on rainfall and depth, and is mediated by genomically divergent microorganisms.</title>
        <authorList>
            <person name="Diamond S."/>
            <person name="Andeer P.F."/>
            <person name="Li Z."/>
            <person name="Crits-Christoph A."/>
            <person name="Burstein D."/>
            <person name="Anantharaman K."/>
            <person name="Lane K.R."/>
            <person name="Thomas B.C."/>
            <person name="Pan C."/>
            <person name="Northen T.R."/>
            <person name="Banfield J.F."/>
        </authorList>
    </citation>
    <scope>NUCLEOTIDE SEQUENCE [LARGE SCALE GENOMIC DNA]</scope>
    <source>
        <strain evidence="9">WS_1</strain>
        <strain evidence="10">WS_5</strain>
    </source>
</reference>
<feature type="binding site" evidence="5">
    <location>
        <position position="36"/>
    </location>
    <ligand>
        <name>AMP</name>
        <dbReference type="ChEBI" id="CHEBI:456215"/>
    </ligand>
</feature>
<feature type="binding site" evidence="5">
    <location>
        <position position="92"/>
    </location>
    <ligand>
        <name>AMP</name>
        <dbReference type="ChEBI" id="CHEBI:456215"/>
    </ligand>
</feature>
<dbReference type="NCBIfam" id="TIGR01351">
    <property type="entry name" value="adk"/>
    <property type="match status" value="1"/>
</dbReference>
<evidence type="ECO:0000256" key="3">
    <source>
        <dbReference type="ARBA" id="ARBA00022741"/>
    </source>
</evidence>
<dbReference type="Pfam" id="PF05191">
    <property type="entry name" value="ADK_lid"/>
    <property type="match status" value="1"/>
</dbReference>
<evidence type="ECO:0000256" key="4">
    <source>
        <dbReference type="ARBA" id="ARBA00022777"/>
    </source>
</evidence>
<evidence type="ECO:0000313" key="9">
    <source>
        <dbReference type="EMBL" id="TMQ50508.1"/>
    </source>
</evidence>
<feature type="binding site" evidence="5">
    <location>
        <position position="158"/>
    </location>
    <ligand>
        <name>AMP</name>
        <dbReference type="ChEBI" id="CHEBI:456215"/>
    </ligand>
</feature>
<keyword evidence="5 7" id="KW-0067">ATP-binding</keyword>
<dbReference type="PANTHER" id="PTHR23359">
    <property type="entry name" value="NUCLEOTIDE KINASE"/>
    <property type="match status" value="1"/>
</dbReference>
<feature type="domain" description="Adenylate kinase active site lid" evidence="8">
    <location>
        <begin position="125"/>
        <end position="160"/>
    </location>
</feature>
<dbReference type="CDD" id="cd01428">
    <property type="entry name" value="ADK"/>
    <property type="match status" value="1"/>
</dbReference>
<evidence type="ECO:0000256" key="6">
    <source>
        <dbReference type="RuleBase" id="RU003330"/>
    </source>
</evidence>
<feature type="binding site" evidence="5">
    <location>
        <begin position="85"/>
        <end position="88"/>
    </location>
    <ligand>
        <name>AMP</name>
        <dbReference type="ChEBI" id="CHEBI:456215"/>
    </ligand>
</feature>
<keyword evidence="1 5" id="KW-0808">Transferase</keyword>
<comment type="similarity">
    <text evidence="5 6">Belongs to the adenylate kinase family.</text>
</comment>